<evidence type="ECO:0000256" key="1">
    <source>
        <dbReference type="ARBA" id="ARBA00004496"/>
    </source>
</evidence>
<evidence type="ECO:0000256" key="8">
    <source>
        <dbReference type="ARBA" id="ARBA00026068"/>
    </source>
</evidence>
<sequence length="92" mass="10091">MASSKKIQIYGKTYSLKSSSSEVDAEEVAAYVDSRMKELANARSKTSTLDLAILAALNIAQELMELKNQAGAKEEAEGEKLRQLVEALDREI</sequence>
<keyword evidence="5" id="KW-0717">Septation</keyword>
<accession>A0A382EHC3</accession>
<dbReference type="AlphaFoldDB" id="A0A382EHC3"/>
<protein>
    <recommendedName>
        <fullName evidence="2">Cell division protein ZapA</fullName>
    </recommendedName>
    <alternativeName>
        <fullName evidence="9">Z ring-associated protein ZapA</fullName>
    </alternativeName>
</protein>
<dbReference type="GO" id="GO:0000921">
    <property type="term" value="P:septin ring assembly"/>
    <property type="evidence" value="ECO:0007669"/>
    <property type="project" value="TreeGrafter"/>
</dbReference>
<dbReference type="Gene3D" id="1.20.5.50">
    <property type="match status" value="1"/>
</dbReference>
<comment type="function">
    <text evidence="7">Activator of cell division through the inhibition of FtsZ GTPase activity, therefore promoting FtsZ assembly into bundles of protofilaments necessary for the formation of the division Z ring. It is recruited early at mid-cell but it is not essential for cell division.</text>
</comment>
<keyword evidence="6" id="KW-0131">Cell cycle</keyword>
<dbReference type="InterPro" id="IPR007838">
    <property type="entry name" value="Cell_div_ZapA-like"/>
</dbReference>
<dbReference type="GO" id="GO:0032153">
    <property type="term" value="C:cell division site"/>
    <property type="evidence" value="ECO:0007669"/>
    <property type="project" value="TreeGrafter"/>
</dbReference>
<organism evidence="10">
    <name type="scientific">marine metagenome</name>
    <dbReference type="NCBI Taxonomy" id="408172"/>
    <lineage>
        <taxon>unclassified sequences</taxon>
        <taxon>metagenomes</taxon>
        <taxon>ecological metagenomes</taxon>
    </lineage>
</organism>
<dbReference type="InterPro" id="IPR042233">
    <property type="entry name" value="Cell_div_ZapA_N"/>
</dbReference>
<keyword evidence="4" id="KW-0132">Cell division</keyword>
<dbReference type="GO" id="GO:0043093">
    <property type="term" value="P:FtsZ-dependent cytokinesis"/>
    <property type="evidence" value="ECO:0007669"/>
    <property type="project" value="TreeGrafter"/>
</dbReference>
<evidence type="ECO:0000256" key="6">
    <source>
        <dbReference type="ARBA" id="ARBA00023306"/>
    </source>
</evidence>
<dbReference type="GO" id="GO:0005829">
    <property type="term" value="C:cytosol"/>
    <property type="evidence" value="ECO:0007669"/>
    <property type="project" value="TreeGrafter"/>
</dbReference>
<dbReference type="InterPro" id="IPR036192">
    <property type="entry name" value="Cell_div_ZapA-like_sf"/>
</dbReference>
<keyword evidence="3" id="KW-0963">Cytoplasm</keyword>
<dbReference type="GO" id="GO:0000917">
    <property type="term" value="P:division septum assembly"/>
    <property type="evidence" value="ECO:0007669"/>
    <property type="project" value="UniProtKB-KW"/>
</dbReference>
<proteinExistence type="predicted"/>
<dbReference type="EMBL" id="UINC01044566">
    <property type="protein sequence ID" value="SVB50186.1"/>
    <property type="molecule type" value="Genomic_DNA"/>
</dbReference>
<comment type="subcellular location">
    <subcellularLocation>
        <location evidence="1">Cytoplasm</location>
    </subcellularLocation>
</comment>
<evidence type="ECO:0000256" key="5">
    <source>
        <dbReference type="ARBA" id="ARBA00023210"/>
    </source>
</evidence>
<evidence type="ECO:0000313" key="10">
    <source>
        <dbReference type="EMBL" id="SVB50186.1"/>
    </source>
</evidence>
<reference evidence="10" key="1">
    <citation type="submission" date="2018-05" db="EMBL/GenBank/DDBJ databases">
        <authorList>
            <person name="Lanie J.A."/>
            <person name="Ng W.-L."/>
            <person name="Kazmierczak K.M."/>
            <person name="Andrzejewski T.M."/>
            <person name="Davidsen T.M."/>
            <person name="Wayne K.J."/>
            <person name="Tettelin H."/>
            <person name="Glass J.I."/>
            <person name="Rusch D."/>
            <person name="Podicherti R."/>
            <person name="Tsui H.-C.T."/>
            <person name="Winkler M.E."/>
        </authorList>
    </citation>
    <scope>NUCLEOTIDE SEQUENCE</scope>
</reference>
<gene>
    <name evidence="10" type="ORF">METZ01_LOCUS203040</name>
</gene>
<name>A0A382EHC3_9ZZZZ</name>
<comment type="subunit">
    <text evidence="8">Homodimer. Interacts with FtsZ.</text>
</comment>
<dbReference type="Gene3D" id="3.30.160.880">
    <property type="entry name" value="Cell division protein ZapA protomer, N-terminal domain"/>
    <property type="match status" value="1"/>
</dbReference>
<dbReference type="PANTHER" id="PTHR34981:SF1">
    <property type="entry name" value="CELL DIVISION PROTEIN ZAPA"/>
    <property type="match status" value="1"/>
</dbReference>
<evidence type="ECO:0000256" key="3">
    <source>
        <dbReference type="ARBA" id="ARBA00022490"/>
    </source>
</evidence>
<dbReference type="PANTHER" id="PTHR34981">
    <property type="entry name" value="CELL DIVISION PROTEIN ZAPA"/>
    <property type="match status" value="1"/>
</dbReference>
<evidence type="ECO:0000256" key="9">
    <source>
        <dbReference type="ARBA" id="ARBA00033158"/>
    </source>
</evidence>
<evidence type="ECO:0000256" key="7">
    <source>
        <dbReference type="ARBA" id="ARBA00024910"/>
    </source>
</evidence>
<dbReference type="GO" id="GO:0030428">
    <property type="term" value="C:cell septum"/>
    <property type="evidence" value="ECO:0007669"/>
    <property type="project" value="TreeGrafter"/>
</dbReference>
<dbReference type="Pfam" id="PF05164">
    <property type="entry name" value="ZapA"/>
    <property type="match status" value="1"/>
</dbReference>
<evidence type="ECO:0000256" key="2">
    <source>
        <dbReference type="ARBA" id="ARBA00015195"/>
    </source>
</evidence>
<dbReference type="SUPFAM" id="SSF102829">
    <property type="entry name" value="Cell division protein ZapA-like"/>
    <property type="match status" value="1"/>
</dbReference>
<evidence type="ECO:0000256" key="4">
    <source>
        <dbReference type="ARBA" id="ARBA00022618"/>
    </source>
</evidence>